<evidence type="ECO:0000256" key="1">
    <source>
        <dbReference type="SAM" id="MobiDB-lite"/>
    </source>
</evidence>
<protein>
    <submittedName>
        <fullName evidence="3">DUF805 domain-containing protein</fullName>
    </submittedName>
</protein>
<dbReference type="Pfam" id="PF05656">
    <property type="entry name" value="DUF805"/>
    <property type="match status" value="1"/>
</dbReference>
<evidence type="ECO:0000313" key="4">
    <source>
        <dbReference type="Proteomes" id="UP001596086"/>
    </source>
</evidence>
<evidence type="ECO:0000256" key="2">
    <source>
        <dbReference type="SAM" id="Phobius"/>
    </source>
</evidence>
<accession>A0ABW0RTS0</accession>
<organism evidence="3 4">
    <name type="scientific">Massilia aerilata</name>
    <dbReference type="NCBI Taxonomy" id="453817"/>
    <lineage>
        <taxon>Bacteria</taxon>
        <taxon>Pseudomonadati</taxon>
        <taxon>Pseudomonadota</taxon>
        <taxon>Betaproteobacteria</taxon>
        <taxon>Burkholderiales</taxon>
        <taxon>Oxalobacteraceae</taxon>
        <taxon>Telluria group</taxon>
        <taxon>Massilia</taxon>
    </lineage>
</organism>
<keyword evidence="2" id="KW-0472">Membrane</keyword>
<feature type="transmembrane region" description="Helical" evidence="2">
    <location>
        <begin position="26"/>
        <end position="46"/>
    </location>
</feature>
<dbReference type="EMBL" id="JBHSMZ010000004">
    <property type="protein sequence ID" value="MFC5548236.1"/>
    <property type="molecule type" value="Genomic_DNA"/>
</dbReference>
<dbReference type="RefSeq" id="WP_379769207.1">
    <property type="nucleotide sequence ID" value="NZ_JBHSMZ010000004.1"/>
</dbReference>
<feature type="region of interest" description="Disordered" evidence="1">
    <location>
        <begin position="1"/>
        <end position="22"/>
    </location>
</feature>
<dbReference type="InterPro" id="IPR008523">
    <property type="entry name" value="DUF805"/>
</dbReference>
<dbReference type="Proteomes" id="UP001596086">
    <property type="component" value="Unassembled WGS sequence"/>
</dbReference>
<keyword evidence="2" id="KW-1133">Transmembrane helix</keyword>
<proteinExistence type="predicted"/>
<gene>
    <name evidence="3" type="ORF">ACFPO9_06870</name>
</gene>
<keyword evidence="4" id="KW-1185">Reference proteome</keyword>
<evidence type="ECO:0000313" key="3">
    <source>
        <dbReference type="EMBL" id="MFC5548236.1"/>
    </source>
</evidence>
<comment type="caution">
    <text evidence="3">The sequence shown here is derived from an EMBL/GenBank/DDBJ whole genome shotgun (WGS) entry which is preliminary data.</text>
</comment>
<feature type="compositionally biased region" description="Polar residues" evidence="1">
    <location>
        <begin position="1"/>
        <end position="11"/>
    </location>
</feature>
<sequence length="62" mass="7188">MRSRPASGNTPRSKERRRVSTDRSGWWQLLLLVPVIGWIVLIVFWVQESRPNRYAGSTDAYA</sequence>
<reference evidence="4" key="1">
    <citation type="journal article" date="2019" name="Int. J. Syst. Evol. Microbiol.">
        <title>The Global Catalogue of Microorganisms (GCM) 10K type strain sequencing project: providing services to taxonomists for standard genome sequencing and annotation.</title>
        <authorList>
            <consortium name="The Broad Institute Genomics Platform"/>
            <consortium name="The Broad Institute Genome Sequencing Center for Infectious Disease"/>
            <person name="Wu L."/>
            <person name="Ma J."/>
        </authorList>
    </citation>
    <scope>NUCLEOTIDE SEQUENCE [LARGE SCALE GENOMIC DNA]</scope>
    <source>
        <strain evidence="4">CGMCC 4.5798</strain>
    </source>
</reference>
<keyword evidence="2" id="KW-0812">Transmembrane</keyword>
<name>A0ABW0RTS0_9BURK</name>